<protein>
    <recommendedName>
        <fullName evidence="6">Phage resistance protein</fullName>
    </recommendedName>
</protein>
<dbReference type="RefSeq" id="WP_155353331.1">
    <property type="nucleotide sequence ID" value="NZ_BAAAHL010000041.1"/>
</dbReference>
<sequence>MSTPIQQPLLREFIDIPEAMTDSDLVLELASGVNRAEETLREYVITDSLVDNYDQALGLIKSAVTGQASKAAYLHGSFGSGKSHFMAVLHALLRKEKVARERPEFAPLLARHDWMDGKKFLLVPFHLLGAKSLEQRVFGRYIDYVRVLHPDTSIPAVHRTDALLDQGRFTRERVGDKGFIDGLPGGEDEDEWGDSSAFWTSEKLDAAFAAAYDDELRRRLVNDLLLSWGGGFFRDAKEDAEAFVSLDAGLKEISRHAKELGYDSLILFLDELVLWLINSAGDAQFVSREMQKITNFVEGGDPDRPAPVVSFIARQRDLREALGEQVTGTTELSILDTLDLAKARFETITLEDRNLPVIARERVLKRREPMVESEAAIARAFDQTTGLRQQVRDTLLGVGGGTGADIEAFRKTYPFSPSFMDTLVHLSAALQRSRTALKLMRRLLIRRRDELWLGQLIPLGDLYDVITEGGDEPFTQKLKVEFEAAQKLYEVKLRPYLLDRYGLTEDDIARAQRGDRGDIADAQTAGKVRAFSGDDRLMKTLLLSALAPTVPALHNLTASRLSALNHGSVMSPIPGTEVTQVSRKVEDWAGQFTEIKFAGGDDPGVGLELVGVDVESVLSTARFANTDGARKNLIKKLLYTELGVTETGQYNGDRFDLTWRGGKRSVEVIFGNIRDAHDLRDDVFHPADPTSWRVIVDYPFDLDDYTPADDRNRLQNMAVRDWTLCWIPASLSPERMKDLGKFVVLDYVLSGQRFEEHAGHLNPTDRHRARQTLTDQRNTLQGKLTETFRQAYGLITKQPGDVVTGFDDHLFSLNSGLRPRLASGAALSEAMRSLADQMLTVQYPAHPDFDPDRIGTTVRLADARLVLDYVRQATEKPSDPVEVDKSHRATMRRIANPLLIGEMHEAKFVLGSYWRQHFQQQAAKEGVTGDMRLAKLLDWIDLPEARGLEKLVAHLIIACFAEQTDRAFVYRGNVEARTPELNQIKDEMALREQQLPDEQTWETARLRAMEVFGHNPPAIRRTRLAVIFARQLSNDSRTYRDAAHQLVARLEAHTGMLGLDLEARQGRLHTSRCAADLLDGLGSRHGQLDIIAQLAEAELGGPAQRTGKSIKSAQAVSAALKNAPWENFEIIASLPEPYDQEAQRILNDLRQTAVADELTIGLGPALERAATAAAALIRTATARPPVVPPGPSPVVPGPQPNPPVQPSPTPGTTGATDPVVPPVAPAAGASTRTVRVADLTALADEIVAAAHPDATVEISWRVIEQP</sequence>
<evidence type="ECO:0000313" key="4">
    <source>
        <dbReference type="EMBL" id="GES07634.1"/>
    </source>
</evidence>
<dbReference type="AlphaFoldDB" id="A0A5M3WF81"/>
<dbReference type="Pfam" id="PF26381">
    <property type="entry name" value="BREX_PglY_5th"/>
    <property type="match status" value="1"/>
</dbReference>
<feature type="region of interest" description="Disordered" evidence="1">
    <location>
        <begin position="1183"/>
        <end position="1229"/>
    </location>
</feature>
<proteinExistence type="predicted"/>
<gene>
    <name evidence="4" type="ORF">Amac_012290</name>
</gene>
<feature type="compositionally biased region" description="Pro residues" evidence="1">
    <location>
        <begin position="1185"/>
        <end position="1209"/>
    </location>
</feature>
<evidence type="ECO:0008006" key="6">
    <source>
        <dbReference type="Google" id="ProtNLM"/>
    </source>
</evidence>
<dbReference type="InterPro" id="IPR058748">
    <property type="entry name" value="PglY_5th"/>
</dbReference>
<dbReference type="InterPro" id="IPR058747">
    <property type="entry name" value="PglY_C"/>
</dbReference>
<keyword evidence="5" id="KW-1185">Reference proteome</keyword>
<name>A0A5M3WF81_9ACTN</name>
<evidence type="ECO:0000259" key="3">
    <source>
        <dbReference type="Pfam" id="PF26382"/>
    </source>
</evidence>
<comment type="caution">
    <text evidence="4">The sequence shown here is derived from an EMBL/GenBank/DDBJ whole genome shotgun (WGS) entry which is preliminary data.</text>
</comment>
<dbReference type="EMBL" id="BLAE01000007">
    <property type="protein sequence ID" value="GES07634.1"/>
    <property type="molecule type" value="Genomic_DNA"/>
</dbReference>
<feature type="domain" description="ATPase PglY C-terminal" evidence="3">
    <location>
        <begin position="1006"/>
        <end position="1181"/>
    </location>
</feature>
<dbReference type="OrthoDB" id="3201900at2"/>
<evidence type="ECO:0000313" key="5">
    <source>
        <dbReference type="Proteomes" id="UP000331127"/>
    </source>
</evidence>
<accession>A0A5M3WF81</accession>
<evidence type="ECO:0000256" key="1">
    <source>
        <dbReference type="SAM" id="MobiDB-lite"/>
    </source>
</evidence>
<evidence type="ECO:0000259" key="2">
    <source>
        <dbReference type="Pfam" id="PF26381"/>
    </source>
</evidence>
<dbReference type="Proteomes" id="UP000331127">
    <property type="component" value="Unassembled WGS sequence"/>
</dbReference>
<feature type="domain" description="ATPase PglY 5th" evidence="2">
    <location>
        <begin position="861"/>
        <end position="961"/>
    </location>
</feature>
<organism evidence="4 5">
    <name type="scientific">Acrocarpospora macrocephala</name>
    <dbReference type="NCBI Taxonomy" id="150177"/>
    <lineage>
        <taxon>Bacteria</taxon>
        <taxon>Bacillati</taxon>
        <taxon>Actinomycetota</taxon>
        <taxon>Actinomycetes</taxon>
        <taxon>Streptosporangiales</taxon>
        <taxon>Streptosporangiaceae</taxon>
        <taxon>Acrocarpospora</taxon>
    </lineage>
</organism>
<reference evidence="4 5" key="1">
    <citation type="submission" date="2019-10" db="EMBL/GenBank/DDBJ databases">
        <title>Whole genome shotgun sequence of Acrocarpospora macrocephala NBRC 16266.</title>
        <authorList>
            <person name="Ichikawa N."/>
            <person name="Kimura A."/>
            <person name="Kitahashi Y."/>
            <person name="Komaki H."/>
            <person name="Oguchi A."/>
        </authorList>
    </citation>
    <scope>NUCLEOTIDE SEQUENCE [LARGE SCALE GENOMIC DNA]</scope>
    <source>
        <strain evidence="4 5">NBRC 16266</strain>
    </source>
</reference>
<dbReference type="Pfam" id="PF26382">
    <property type="entry name" value="BREX_PglY_6th"/>
    <property type="match status" value="1"/>
</dbReference>